<feature type="domain" description="C2H2-type" evidence="3">
    <location>
        <begin position="118"/>
        <end position="148"/>
    </location>
</feature>
<dbReference type="GO" id="GO:0008270">
    <property type="term" value="F:zinc ion binding"/>
    <property type="evidence" value="ECO:0007669"/>
    <property type="project" value="UniProtKB-KW"/>
</dbReference>
<evidence type="ECO:0000256" key="2">
    <source>
        <dbReference type="SAM" id="MobiDB-lite"/>
    </source>
</evidence>
<comment type="caution">
    <text evidence="4">The sequence shown here is derived from an EMBL/GenBank/DDBJ whole genome shotgun (WGS) entry which is preliminary data.</text>
</comment>
<dbReference type="Gene3D" id="3.30.160.60">
    <property type="entry name" value="Classic Zinc Finger"/>
    <property type="match status" value="1"/>
</dbReference>
<dbReference type="Pfam" id="PF00096">
    <property type="entry name" value="zf-C2H2"/>
    <property type="match status" value="1"/>
</dbReference>
<organism evidence="4 5">
    <name type="scientific">Stichopus japonicus</name>
    <name type="common">Sea cucumber</name>
    <dbReference type="NCBI Taxonomy" id="307972"/>
    <lineage>
        <taxon>Eukaryota</taxon>
        <taxon>Metazoa</taxon>
        <taxon>Echinodermata</taxon>
        <taxon>Eleutherozoa</taxon>
        <taxon>Echinozoa</taxon>
        <taxon>Holothuroidea</taxon>
        <taxon>Aspidochirotacea</taxon>
        <taxon>Aspidochirotida</taxon>
        <taxon>Stichopodidae</taxon>
        <taxon>Apostichopus</taxon>
    </lineage>
</organism>
<evidence type="ECO:0000256" key="1">
    <source>
        <dbReference type="PROSITE-ProRule" id="PRU00042"/>
    </source>
</evidence>
<feature type="domain" description="C2H2-type" evidence="3">
    <location>
        <begin position="88"/>
        <end position="113"/>
    </location>
</feature>
<dbReference type="EMBL" id="MRZV01001580">
    <property type="protein sequence ID" value="PIK36990.1"/>
    <property type="molecule type" value="Genomic_DNA"/>
</dbReference>
<sequence length="1274" mass="147692">MAFPIEDENLLLQALEKAERLERARIQKEAFLKRWASRAVETPSEDPSETARAQPSPPLSEPFEVFSSPPSSPVQPQPNIKKRKPTALSCEKTGCTKVFTSRYAMRRHIKTVHVTPVFSCKRCWLTFKTKSNLKRHEKRGKCHPNRSSKQEVDLEDVPSSSSTNEVEQFVPSLRAGTVSTQALPQAAPDFDLDEDPIQIPSAILEELMEDSPLQHLYRNNWGAIRTHHRRNNRVQDVYNFRLSTLISITNSHIRYLVDSVYHDQTTQFKLNASFGFMLRNKLSGERRYFHSSFNNHRLFDRPIVVGQRSDIDRFMSLFEQVDVERYLLNQRPESVWVLDLITNMTVYVNKLRPFALVGAPPHNLPREIVDHRYILSMAVNKRRNSLYTDNLCFFRCLAHHFKSVGISSETPVALYNRYQNTFDGQTTSANAFEGVTFLELGQLEKIFECNIYVYELKCSTDTEHLLHKSKPVAELLRRSPCRYQTTMYLNYFEDHFSYITDIEHYAKTFSCTRCRRLFTRNRNLTKHIPHCKEHVTYNFPGGVFALSVSIFDKLDKLGIEIPQHERYYPYRITYDIETYLDHSCASESAAPKLSYLGQHKLLSVSVCSNVEGYETPHCFISEGDPASLVDEFITYCHEISQAAFANITNSFSISGAISTLAELITNEETIATNNSDLHENDSNYLRNVLKPTLGGLLNYCRQIPVIGFNSGKYDINVMKGLMYQSLEKLHQNEDESAHDGYPAVSQVIKRNGDYMSISSKWLKFLDIKNYLAPGFSYKQFLEAYKCQEEKGFFPYDWMDGLEKLSTTSLPSHDNFYNKLKGVNISSVEYQYCQQVWQDHNMTSFRDFLEWYNNKDVVPFLEALDKMFHFYKEKKIDMFKQGISVPGLTLRYLFKDIRKDFFCLFPESHKDLYFLFKNNIVGGPSIIFHRYQEKGRSRIRNGKKCEQVLGFDANALYLWAIMQDMPTGVVLRRREETGFRREFTHYLQKTAAGWLEWEGQTRGYDIKHRLNGKEVRVGKRQLPVDGFSKSGGQTTIFQFHGCYWHGHPCDLNKGRTHNQVKGVLLSVLYRETLDITRYLKSLGFDYVEKWECDWLKEQKRNPEIKSFLKELYPYPTQDRFRMSEESILSHVKSGEVFGVVECDIEVPPSLRETFAEMPPIFKNTEISLQDIGEHMGEYATAQGLLQQPRRTLIGSMFGRKILIATPLLKWYIEHGLIVTRIYQIAQFIPKAVFCQFGDEVSEARREGDKDPAKSILTCVLVPLQLNKSIFCPPVL</sequence>
<evidence type="ECO:0000313" key="4">
    <source>
        <dbReference type="EMBL" id="PIK36990.1"/>
    </source>
</evidence>
<dbReference type="PANTHER" id="PTHR33206">
    <property type="entry name" value="PROTEIN CBG10425"/>
    <property type="match status" value="1"/>
</dbReference>
<reference evidence="4 5" key="1">
    <citation type="journal article" date="2017" name="PLoS Biol.">
        <title>The sea cucumber genome provides insights into morphological evolution and visceral regeneration.</title>
        <authorList>
            <person name="Zhang X."/>
            <person name="Sun L."/>
            <person name="Yuan J."/>
            <person name="Sun Y."/>
            <person name="Gao Y."/>
            <person name="Zhang L."/>
            <person name="Li S."/>
            <person name="Dai H."/>
            <person name="Hamel J.F."/>
            <person name="Liu C."/>
            <person name="Yu Y."/>
            <person name="Liu S."/>
            <person name="Lin W."/>
            <person name="Guo K."/>
            <person name="Jin S."/>
            <person name="Xu P."/>
            <person name="Storey K.B."/>
            <person name="Huan P."/>
            <person name="Zhang T."/>
            <person name="Zhou Y."/>
            <person name="Zhang J."/>
            <person name="Lin C."/>
            <person name="Li X."/>
            <person name="Xing L."/>
            <person name="Huo D."/>
            <person name="Sun M."/>
            <person name="Wang L."/>
            <person name="Mercier A."/>
            <person name="Li F."/>
            <person name="Yang H."/>
            <person name="Xiang J."/>
        </authorList>
    </citation>
    <scope>NUCLEOTIDE SEQUENCE [LARGE SCALE GENOMIC DNA]</scope>
    <source>
        <strain evidence="4">Shaxun</strain>
        <tissue evidence="4">Muscle</tissue>
    </source>
</reference>
<keyword evidence="1" id="KW-0479">Metal-binding</keyword>
<dbReference type="InterPro" id="IPR036236">
    <property type="entry name" value="Znf_C2H2_sf"/>
</dbReference>
<dbReference type="Gene3D" id="3.40.960.10">
    <property type="entry name" value="VSR Endonuclease"/>
    <property type="match status" value="1"/>
</dbReference>
<feature type="region of interest" description="Disordered" evidence="2">
    <location>
        <begin position="36"/>
        <end position="87"/>
    </location>
</feature>
<dbReference type="PROSITE" id="PS00028">
    <property type="entry name" value="ZINC_FINGER_C2H2_1"/>
    <property type="match status" value="1"/>
</dbReference>
<dbReference type="OrthoDB" id="5988713at2759"/>
<dbReference type="InterPro" id="IPR013087">
    <property type="entry name" value="Znf_C2H2_type"/>
</dbReference>
<dbReference type="AlphaFoldDB" id="A0A2G8JMN3"/>
<feature type="compositionally biased region" description="Basic residues" evidence="2">
    <location>
        <begin position="135"/>
        <end position="146"/>
    </location>
</feature>
<dbReference type="SMART" id="SM00355">
    <property type="entry name" value="ZnF_C2H2"/>
    <property type="match status" value="3"/>
</dbReference>
<name>A0A2G8JMN3_STIJA</name>
<gene>
    <name evidence="4" type="ORF">BSL78_26180</name>
</gene>
<proteinExistence type="predicted"/>
<dbReference type="Proteomes" id="UP000230750">
    <property type="component" value="Unassembled WGS sequence"/>
</dbReference>
<dbReference type="PROSITE" id="PS50157">
    <property type="entry name" value="ZINC_FINGER_C2H2_2"/>
    <property type="match status" value="3"/>
</dbReference>
<accession>A0A2G8JMN3</accession>
<evidence type="ECO:0000259" key="3">
    <source>
        <dbReference type="PROSITE" id="PS50157"/>
    </source>
</evidence>
<keyword evidence="5" id="KW-1185">Reference proteome</keyword>
<evidence type="ECO:0000313" key="5">
    <source>
        <dbReference type="Proteomes" id="UP000230750"/>
    </source>
</evidence>
<keyword evidence="1" id="KW-0862">Zinc</keyword>
<protein>
    <recommendedName>
        <fullName evidence="3">C2H2-type domain-containing protein</fullName>
    </recommendedName>
</protein>
<feature type="domain" description="C2H2-type" evidence="3">
    <location>
        <begin position="509"/>
        <end position="534"/>
    </location>
</feature>
<feature type="region of interest" description="Disordered" evidence="2">
    <location>
        <begin position="135"/>
        <end position="163"/>
    </location>
</feature>
<dbReference type="PANTHER" id="PTHR33206:SF1">
    <property type="entry name" value="DNA-DIRECTED DNA POLYMERASE"/>
    <property type="match status" value="1"/>
</dbReference>
<dbReference type="STRING" id="307972.A0A2G8JMN3"/>
<keyword evidence="1" id="KW-0863">Zinc-finger</keyword>
<dbReference type="SUPFAM" id="SSF57667">
    <property type="entry name" value="beta-beta-alpha zinc fingers"/>
    <property type="match status" value="1"/>
</dbReference>